<name>A0A3B0PAY5_MYCSY</name>
<feature type="transmembrane region" description="Helical" evidence="1">
    <location>
        <begin position="45"/>
        <end position="66"/>
    </location>
</feature>
<feature type="transmembrane region" description="Helical" evidence="1">
    <location>
        <begin position="12"/>
        <end position="33"/>
    </location>
</feature>
<protein>
    <submittedName>
        <fullName evidence="2">Uncharacterized protein</fullName>
    </submittedName>
</protein>
<proteinExistence type="predicted"/>
<sequence length="70" mass="7849">MTVKFLHSGFYYALLTAALPVFGMEAIFKAFEVATGSSVSQDPEFYLVVILLSLVFLVAMTTLNYFSLKW</sequence>
<feature type="non-terminal residue" evidence="2">
    <location>
        <position position="70"/>
    </location>
</feature>
<evidence type="ECO:0000313" key="3">
    <source>
        <dbReference type="Proteomes" id="UP000259328"/>
    </source>
</evidence>
<keyword evidence="1" id="KW-0812">Transmembrane</keyword>
<keyword evidence="1" id="KW-1133">Transmembrane helix</keyword>
<reference evidence="3" key="1">
    <citation type="submission" date="2018-06" db="EMBL/GenBank/DDBJ databases">
        <authorList>
            <consortium name="Pathogen Informatics"/>
        </authorList>
    </citation>
    <scope>NUCLEOTIDE SEQUENCE [LARGE SCALE GENOMIC DNA]</scope>
    <source>
        <strain evidence="3">NCTC10124</strain>
    </source>
</reference>
<organism evidence="2 3">
    <name type="scientific">Mycoplasmopsis synoviae</name>
    <name type="common">Mycoplasma synoviae</name>
    <dbReference type="NCBI Taxonomy" id="2109"/>
    <lineage>
        <taxon>Bacteria</taxon>
        <taxon>Bacillati</taxon>
        <taxon>Mycoplasmatota</taxon>
        <taxon>Mycoplasmoidales</taxon>
        <taxon>Metamycoplasmataceae</taxon>
        <taxon>Mycoplasmopsis</taxon>
    </lineage>
</organism>
<evidence type="ECO:0000256" key="1">
    <source>
        <dbReference type="SAM" id="Phobius"/>
    </source>
</evidence>
<gene>
    <name evidence="2" type="ORF">NCTC10124_00896</name>
</gene>
<evidence type="ECO:0000313" key="2">
    <source>
        <dbReference type="EMBL" id="SYV93167.1"/>
    </source>
</evidence>
<keyword evidence="1" id="KW-0472">Membrane</keyword>
<accession>A0A3B0PAY5</accession>
<dbReference type="Proteomes" id="UP000259328">
    <property type="component" value="Chromosome"/>
</dbReference>
<dbReference type="EMBL" id="LS991953">
    <property type="protein sequence ID" value="SYV93167.1"/>
    <property type="molecule type" value="Genomic_DNA"/>
</dbReference>
<dbReference type="AlphaFoldDB" id="A0A3B0PAY5"/>